<accession>A0A6P7R1A6</accession>
<proteinExistence type="predicted"/>
<dbReference type="RefSeq" id="XP_029332959.1">
    <property type="nucleotide sequence ID" value="XM_029477099.1"/>
</dbReference>
<dbReference type="Proteomes" id="UP000515126">
    <property type="component" value="Chromosome 5"/>
</dbReference>
<sequence>MTSCCSSGWGQSRRGWLLQRQRVRSDDGDRCRRVFCGTQAVPKEVARLFPDHLLLSLREVRALARPLRDFGALVRPWRRNFSCDFCNCVRARWRWVSLGRGGRGTSTAAAAHVTGCIPVGFGGDPGRAGEGTGFGRRRWWCGRRWLPEEEEMTV</sequence>
<evidence type="ECO:0000313" key="1">
    <source>
        <dbReference type="Proteomes" id="UP000515126"/>
    </source>
</evidence>
<protein>
    <submittedName>
        <fullName evidence="2">Uncharacterized protein LOC115031096</fullName>
    </submittedName>
</protein>
<dbReference type="GeneID" id="115031096"/>
<keyword evidence="1" id="KW-1185">Reference proteome</keyword>
<dbReference type="AlphaFoldDB" id="A0A6P7R1A6"/>
<organism evidence="1 2">
    <name type="scientific">Mus caroli</name>
    <name type="common">Ryukyu mouse</name>
    <name type="synonym">Ricefield mouse</name>
    <dbReference type="NCBI Taxonomy" id="10089"/>
    <lineage>
        <taxon>Eukaryota</taxon>
        <taxon>Metazoa</taxon>
        <taxon>Chordata</taxon>
        <taxon>Craniata</taxon>
        <taxon>Vertebrata</taxon>
        <taxon>Euteleostomi</taxon>
        <taxon>Mammalia</taxon>
        <taxon>Eutheria</taxon>
        <taxon>Euarchontoglires</taxon>
        <taxon>Glires</taxon>
        <taxon>Rodentia</taxon>
        <taxon>Myomorpha</taxon>
        <taxon>Muroidea</taxon>
        <taxon>Muridae</taxon>
        <taxon>Murinae</taxon>
        <taxon>Mus</taxon>
        <taxon>Mus</taxon>
    </lineage>
</organism>
<name>A0A6P7R1A6_MUSCR</name>
<reference evidence="2" key="1">
    <citation type="submission" date="2025-08" db="UniProtKB">
        <authorList>
            <consortium name="RefSeq"/>
        </authorList>
    </citation>
    <scope>IDENTIFICATION</scope>
</reference>
<gene>
    <name evidence="2" type="primary">LOC115031096</name>
</gene>
<dbReference type="KEGG" id="mcal:115031096"/>
<evidence type="ECO:0000313" key="2">
    <source>
        <dbReference type="RefSeq" id="XP_029332959.1"/>
    </source>
</evidence>